<dbReference type="Gene3D" id="1.10.3710.10">
    <property type="entry name" value="DNA polymerase III clamp loader subunits, C-terminal domain"/>
    <property type="match status" value="1"/>
</dbReference>
<dbReference type="Pfam" id="PF12002">
    <property type="entry name" value="MgsA_C"/>
    <property type="match status" value="1"/>
</dbReference>
<accession>A0A1M4S710</accession>
<dbReference type="InterPro" id="IPR003593">
    <property type="entry name" value="AAA+_ATPase"/>
</dbReference>
<dbReference type="CDD" id="cd00009">
    <property type="entry name" value="AAA"/>
    <property type="match status" value="1"/>
</dbReference>
<dbReference type="Gene3D" id="1.20.272.10">
    <property type="match status" value="1"/>
</dbReference>
<dbReference type="InterPro" id="IPR008921">
    <property type="entry name" value="DNA_pol3_clamp-load_cplx_C"/>
</dbReference>
<dbReference type="FunFam" id="1.10.8.60:FF:000029">
    <property type="entry name" value="Replication-associated recombination protein A"/>
    <property type="match status" value="1"/>
</dbReference>
<dbReference type="AlphaFoldDB" id="A0A1M4S710"/>
<keyword evidence="4" id="KW-0067">ATP-binding</keyword>
<evidence type="ECO:0000313" key="7">
    <source>
        <dbReference type="Proteomes" id="UP000184251"/>
    </source>
</evidence>
<dbReference type="CDD" id="cd18139">
    <property type="entry name" value="HLD_clamp_RarA"/>
    <property type="match status" value="1"/>
</dbReference>
<keyword evidence="3" id="KW-0547">Nucleotide-binding</keyword>
<dbReference type="OrthoDB" id="9778364at2"/>
<dbReference type="Pfam" id="PF00004">
    <property type="entry name" value="AAA"/>
    <property type="match status" value="1"/>
</dbReference>
<evidence type="ECO:0000259" key="5">
    <source>
        <dbReference type="SMART" id="SM00382"/>
    </source>
</evidence>
<dbReference type="Proteomes" id="UP000184251">
    <property type="component" value="Unassembled WGS sequence"/>
</dbReference>
<evidence type="ECO:0000256" key="3">
    <source>
        <dbReference type="ARBA" id="ARBA00022741"/>
    </source>
</evidence>
<dbReference type="InterPro" id="IPR032423">
    <property type="entry name" value="AAA_assoc_2"/>
</dbReference>
<comment type="similarity">
    <text evidence="1">Belongs to the AAA ATPase family. RarA/MGS1/WRNIP1 subfamily.</text>
</comment>
<dbReference type="GO" id="GO:0017116">
    <property type="term" value="F:single-stranded DNA helicase activity"/>
    <property type="evidence" value="ECO:0007669"/>
    <property type="project" value="TreeGrafter"/>
</dbReference>
<feature type="domain" description="AAA+ ATPase" evidence="5">
    <location>
        <begin position="53"/>
        <end position="180"/>
    </location>
</feature>
<protein>
    <recommendedName>
        <fullName evidence="2">Replication-associated recombination protein A</fullName>
    </recommendedName>
</protein>
<dbReference type="InterPro" id="IPR027417">
    <property type="entry name" value="P-loop_NTPase"/>
</dbReference>
<dbReference type="EMBL" id="FQTU01000001">
    <property type="protein sequence ID" value="SHE27989.1"/>
    <property type="molecule type" value="Genomic_DNA"/>
</dbReference>
<evidence type="ECO:0000256" key="4">
    <source>
        <dbReference type="ARBA" id="ARBA00022840"/>
    </source>
</evidence>
<name>A0A1M4S710_9FIRM</name>
<dbReference type="PANTHER" id="PTHR13779">
    <property type="entry name" value="WERNER HELICASE-INTERACTING PROTEIN 1 FAMILY MEMBER"/>
    <property type="match status" value="1"/>
</dbReference>
<organism evidence="6 7">
    <name type="scientific">Alkalibacter saccharofermentans DSM 14828</name>
    <dbReference type="NCBI Taxonomy" id="1120975"/>
    <lineage>
        <taxon>Bacteria</taxon>
        <taxon>Bacillati</taxon>
        <taxon>Bacillota</taxon>
        <taxon>Clostridia</taxon>
        <taxon>Eubacteriales</taxon>
        <taxon>Eubacteriaceae</taxon>
        <taxon>Alkalibacter</taxon>
    </lineage>
</organism>
<dbReference type="GO" id="GO:0008047">
    <property type="term" value="F:enzyme activator activity"/>
    <property type="evidence" value="ECO:0007669"/>
    <property type="project" value="TreeGrafter"/>
</dbReference>
<keyword evidence="7" id="KW-1185">Reference proteome</keyword>
<sequence>MQQDFFTNNLKDNLKKSGPLASRVRPTTLEGFYGQKHILAPDKLLFRMIEADRITSIILYGPPGTGKTTLARIIANKTKSNFIQLNAVTSGVKELREVIGKAKEDLGMYSAKTILFIDEIHRFNKSQQDALLPAVEEGTVVLIGATTENPYFEVNAPLVSRSRIFRLNRLSPDEIRDIMLKALRDKENGLGSLNVDISPDALRHIAQVSNGDARNALNALELAVLTTDEDENGIIAIDIDTAQECIQKRVIHYDKDGDNHYDNISAFIKSIRGSDPDGALYWMSKMLWAGEDPKFIARRIIISASEDIGNADPNALNIAVSAFRALEIIGMPEARLTLAQAVTYLACSPKSNASYIGVNKALSDIQNKRTGEVPMHLRDAHYKGAKSLGHGKGYKYPHDYEQHYVKQSYMPPGMEDVIYYEPTELGYEKVLKDYLDSTKNKNK</sequence>
<dbReference type="InterPro" id="IPR021886">
    <property type="entry name" value="MgsA_C"/>
</dbReference>
<dbReference type="SMART" id="SM00382">
    <property type="entry name" value="AAA"/>
    <property type="match status" value="1"/>
</dbReference>
<dbReference type="PANTHER" id="PTHR13779:SF7">
    <property type="entry name" value="ATPASE WRNIP1"/>
    <property type="match status" value="1"/>
</dbReference>
<dbReference type="SUPFAM" id="SSF48019">
    <property type="entry name" value="post-AAA+ oligomerization domain-like"/>
    <property type="match status" value="1"/>
</dbReference>
<dbReference type="Gene3D" id="1.10.8.60">
    <property type="match status" value="1"/>
</dbReference>
<dbReference type="FunFam" id="1.20.272.10:FF:000001">
    <property type="entry name" value="Putative AAA family ATPase"/>
    <property type="match status" value="1"/>
</dbReference>
<dbReference type="GO" id="GO:0016887">
    <property type="term" value="F:ATP hydrolysis activity"/>
    <property type="evidence" value="ECO:0007669"/>
    <property type="project" value="InterPro"/>
</dbReference>
<evidence type="ECO:0000313" key="6">
    <source>
        <dbReference type="EMBL" id="SHE27989.1"/>
    </source>
</evidence>
<proteinExistence type="inferred from homology"/>
<reference evidence="6 7" key="1">
    <citation type="submission" date="2016-11" db="EMBL/GenBank/DDBJ databases">
        <authorList>
            <person name="Jaros S."/>
            <person name="Januszkiewicz K."/>
            <person name="Wedrychowicz H."/>
        </authorList>
    </citation>
    <scope>NUCLEOTIDE SEQUENCE [LARGE SCALE GENOMIC DNA]</scope>
    <source>
        <strain evidence="6 7">DSM 14828</strain>
    </source>
</reference>
<dbReference type="GO" id="GO:0003677">
    <property type="term" value="F:DNA binding"/>
    <property type="evidence" value="ECO:0007669"/>
    <property type="project" value="InterPro"/>
</dbReference>
<dbReference type="FunFam" id="3.40.50.300:FF:000345">
    <property type="entry name" value="AAA family ATPase"/>
    <property type="match status" value="1"/>
</dbReference>
<dbReference type="InterPro" id="IPR051314">
    <property type="entry name" value="AAA_ATPase_RarA/MGS1/WRNIP1"/>
</dbReference>
<dbReference type="STRING" id="1120975.SAMN02746064_00123"/>
<gene>
    <name evidence="6" type="ORF">SAMN02746064_00123</name>
</gene>
<dbReference type="GO" id="GO:0006261">
    <property type="term" value="P:DNA-templated DNA replication"/>
    <property type="evidence" value="ECO:0007669"/>
    <property type="project" value="TreeGrafter"/>
</dbReference>
<dbReference type="Gene3D" id="3.40.50.300">
    <property type="entry name" value="P-loop containing nucleotide triphosphate hydrolases"/>
    <property type="match status" value="1"/>
</dbReference>
<evidence type="ECO:0000256" key="2">
    <source>
        <dbReference type="ARBA" id="ARBA00020776"/>
    </source>
</evidence>
<dbReference type="GO" id="GO:0005524">
    <property type="term" value="F:ATP binding"/>
    <property type="evidence" value="ECO:0007669"/>
    <property type="project" value="UniProtKB-KW"/>
</dbReference>
<dbReference type="GO" id="GO:0000731">
    <property type="term" value="P:DNA synthesis involved in DNA repair"/>
    <property type="evidence" value="ECO:0007669"/>
    <property type="project" value="TreeGrafter"/>
</dbReference>
<dbReference type="InterPro" id="IPR003959">
    <property type="entry name" value="ATPase_AAA_core"/>
</dbReference>
<dbReference type="FunFam" id="1.10.3710.10:FF:000003">
    <property type="entry name" value="ATPase, AAA family protein"/>
    <property type="match status" value="1"/>
</dbReference>
<dbReference type="RefSeq" id="WP_073269125.1">
    <property type="nucleotide sequence ID" value="NZ_FQTU01000001.1"/>
</dbReference>
<dbReference type="SUPFAM" id="SSF52540">
    <property type="entry name" value="P-loop containing nucleoside triphosphate hydrolases"/>
    <property type="match status" value="1"/>
</dbReference>
<dbReference type="Pfam" id="PF16193">
    <property type="entry name" value="AAA_assoc_2"/>
    <property type="match status" value="1"/>
</dbReference>
<evidence type="ECO:0000256" key="1">
    <source>
        <dbReference type="ARBA" id="ARBA00008959"/>
    </source>
</evidence>